<keyword evidence="3" id="KW-1185">Reference proteome</keyword>
<protein>
    <submittedName>
        <fullName evidence="2">Uncharacterized protein</fullName>
    </submittedName>
</protein>
<dbReference type="AlphaFoldDB" id="A0AAV6NPL1"/>
<feature type="region of interest" description="Disordered" evidence="1">
    <location>
        <begin position="1"/>
        <end position="66"/>
    </location>
</feature>
<evidence type="ECO:0000313" key="3">
    <source>
        <dbReference type="Proteomes" id="UP000685013"/>
    </source>
</evidence>
<feature type="compositionally biased region" description="Basic and acidic residues" evidence="1">
    <location>
        <begin position="49"/>
        <end position="59"/>
    </location>
</feature>
<evidence type="ECO:0000313" key="2">
    <source>
        <dbReference type="EMBL" id="KAG6600561.1"/>
    </source>
</evidence>
<name>A0AAV6NPL1_9ROSI</name>
<accession>A0AAV6NPL1</accession>
<feature type="non-terminal residue" evidence="2">
    <location>
        <position position="1"/>
    </location>
</feature>
<evidence type="ECO:0000256" key="1">
    <source>
        <dbReference type="SAM" id="MobiDB-lite"/>
    </source>
</evidence>
<dbReference type="EMBL" id="JAGKQH010000004">
    <property type="protein sequence ID" value="KAG6600561.1"/>
    <property type="molecule type" value="Genomic_DNA"/>
</dbReference>
<sequence length="166" mass="19403">MGKTRAESTKSTIPKRQKGNRGMRNKRSEEDGLFPLERSLPKSNARPLPGDRRKGEQNRKKFLASSKIEMRGARMSLRLVPTTERGSTKQLLLKQLVLSLPVGFSHLLGILKKEFGRSKRENASSKEEFGLLKRKRWKWRTWREIIKLRAFYKESNSDCYLQRSIR</sequence>
<organism evidence="2 3">
    <name type="scientific">Cucurbita argyrosperma subsp. sororia</name>
    <dbReference type="NCBI Taxonomy" id="37648"/>
    <lineage>
        <taxon>Eukaryota</taxon>
        <taxon>Viridiplantae</taxon>
        <taxon>Streptophyta</taxon>
        <taxon>Embryophyta</taxon>
        <taxon>Tracheophyta</taxon>
        <taxon>Spermatophyta</taxon>
        <taxon>Magnoliopsida</taxon>
        <taxon>eudicotyledons</taxon>
        <taxon>Gunneridae</taxon>
        <taxon>Pentapetalae</taxon>
        <taxon>rosids</taxon>
        <taxon>fabids</taxon>
        <taxon>Cucurbitales</taxon>
        <taxon>Cucurbitaceae</taxon>
        <taxon>Cucurbiteae</taxon>
        <taxon>Cucurbita</taxon>
    </lineage>
</organism>
<proteinExistence type="predicted"/>
<feature type="compositionally biased region" description="Basic residues" evidence="1">
    <location>
        <begin position="13"/>
        <end position="25"/>
    </location>
</feature>
<reference evidence="2 3" key="1">
    <citation type="journal article" date="2021" name="Hortic Res">
        <title>The domestication of Cucurbita argyrosperma as revealed by the genome of its wild relative.</title>
        <authorList>
            <person name="Barrera-Redondo J."/>
            <person name="Sanchez-de la Vega G."/>
            <person name="Aguirre-Liguori J.A."/>
            <person name="Castellanos-Morales G."/>
            <person name="Gutierrez-Guerrero Y.T."/>
            <person name="Aguirre-Dugua X."/>
            <person name="Aguirre-Planter E."/>
            <person name="Tenaillon M.I."/>
            <person name="Lira-Saade R."/>
            <person name="Eguiarte L.E."/>
        </authorList>
    </citation>
    <scope>NUCLEOTIDE SEQUENCE [LARGE SCALE GENOMIC DNA]</scope>
    <source>
        <strain evidence="2">JBR-2021</strain>
    </source>
</reference>
<comment type="caution">
    <text evidence="2">The sequence shown here is derived from an EMBL/GenBank/DDBJ whole genome shotgun (WGS) entry which is preliminary data.</text>
</comment>
<gene>
    <name evidence="2" type="ORF">SDJN03_05794</name>
</gene>
<dbReference type="Proteomes" id="UP000685013">
    <property type="component" value="Chromosome 4"/>
</dbReference>